<protein>
    <recommendedName>
        <fullName evidence="1">Root UVB sensitive protein C-terminal domain-containing protein</fullName>
    </recommendedName>
</protein>
<dbReference type="Pfam" id="PF24160">
    <property type="entry name" value="UVB_sens_C"/>
    <property type="match status" value="1"/>
</dbReference>
<dbReference type="InterPro" id="IPR006968">
    <property type="entry name" value="RUS_fam"/>
</dbReference>
<dbReference type="EMBL" id="JADCNL010000013">
    <property type="protein sequence ID" value="KAG0455630.1"/>
    <property type="molecule type" value="Genomic_DNA"/>
</dbReference>
<sequence>MAKVSVMEHVLPVWSNPWKSTSRKLLHRHVVLGVKVSSLSHQEMLELSRSAATNYRKVKYLLLERKGYVCVVIHKQSTPADVLQSFIHALVLASFIEKNQSVHAESNLWIEENYNRFITKLRSAGWAVERLLTPSIVWKADWVYSEAELKIN</sequence>
<dbReference type="OrthoDB" id="1913313at2759"/>
<feature type="domain" description="Root UVB sensitive protein C-terminal" evidence="1">
    <location>
        <begin position="29"/>
        <end position="101"/>
    </location>
</feature>
<organism evidence="2 3">
    <name type="scientific">Vanilla planifolia</name>
    <name type="common">Vanilla</name>
    <dbReference type="NCBI Taxonomy" id="51239"/>
    <lineage>
        <taxon>Eukaryota</taxon>
        <taxon>Viridiplantae</taxon>
        <taxon>Streptophyta</taxon>
        <taxon>Embryophyta</taxon>
        <taxon>Tracheophyta</taxon>
        <taxon>Spermatophyta</taxon>
        <taxon>Magnoliopsida</taxon>
        <taxon>Liliopsida</taxon>
        <taxon>Asparagales</taxon>
        <taxon>Orchidaceae</taxon>
        <taxon>Vanilloideae</taxon>
        <taxon>Vanilleae</taxon>
        <taxon>Vanilla</taxon>
    </lineage>
</organism>
<gene>
    <name evidence="2" type="ORF">HPP92_024922</name>
</gene>
<evidence type="ECO:0000313" key="2">
    <source>
        <dbReference type="EMBL" id="KAG0455630.1"/>
    </source>
</evidence>
<dbReference type="PANTHER" id="PTHR12770">
    <property type="entry name" value="RUS1 FAMILY PROTEIN C16ORF58"/>
    <property type="match status" value="1"/>
</dbReference>
<reference evidence="2 3" key="1">
    <citation type="journal article" date="2020" name="Nat. Food">
        <title>A phased Vanilla planifolia genome enables genetic improvement of flavour and production.</title>
        <authorList>
            <person name="Hasing T."/>
            <person name="Tang H."/>
            <person name="Brym M."/>
            <person name="Khazi F."/>
            <person name="Huang T."/>
            <person name="Chambers A.H."/>
        </authorList>
    </citation>
    <scope>NUCLEOTIDE SEQUENCE [LARGE SCALE GENOMIC DNA]</scope>
    <source>
        <tissue evidence="2">Leaf</tissue>
    </source>
</reference>
<dbReference type="InterPro" id="IPR055412">
    <property type="entry name" value="UVB_sens_C"/>
</dbReference>
<proteinExistence type="predicted"/>
<keyword evidence="3" id="KW-1185">Reference proteome</keyword>
<evidence type="ECO:0000259" key="1">
    <source>
        <dbReference type="Pfam" id="PF24160"/>
    </source>
</evidence>
<comment type="caution">
    <text evidence="2">The sequence shown here is derived from an EMBL/GenBank/DDBJ whole genome shotgun (WGS) entry which is preliminary data.</text>
</comment>
<dbReference type="PANTHER" id="PTHR12770:SF31">
    <property type="entry name" value="RUS FAMILY MEMBER 1"/>
    <property type="match status" value="1"/>
</dbReference>
<evidence type="ECO:0000313" key="3">
    <source>
        <dbReference type="Proteomes" id="UP000636800"/>
    </source>
</evidence>
<name>A0A835PKK0_VANPL</name>
<dbReference type="Proteomes" id="UP000636800">
    <property type="component" value="Chromosome 13"/>
</dbReference>
<accession>A0A835PKK0</accession>
<dbReference type="AlphaFoldDB" id="A0A835PKK0"/>